<dbReference type="Proteomes" id="UP000241444">
    <property type="component" value="Unassembled WGS sequence"/>
</dbReference>
<protein>
    <submittedName>
        <fullName evidence="1">Uncharacterized protein</fullName>
    </submittedName>
</protein>
<sequence length="82" mass="9086">MSISLNTIGALIDTDHMLRACCNNPKCRHYAKLDLEYLASKLGRDHGSMHKDLVPKLKCSKCKSRNISLILSAKSTEGFGHV</sequence>
<evidence type="ECO:0000313" key="1">
    <source>
        <dbReference type="EMBL" id="PSH68638.1"/>
    </source>
</evidence>
<keyword evidence="2" id="KW-1185">Reference proteome</keyword>
<proteinExistence type="predicted"/>
<gene>
    <name evidence="1" type="ORF">CU102_12840</name>
</gene>
<accession>A0A2P7BQ74</accession>
<dbReference type="AlphaFoldDB" id="A0A2P7BQ74"/>
<organism evidence="1 2">
    <name type="scientific">Phyllobacterium brassicacearum</name>
    <dbReference type="NCBI Taxonomy" id="314235"/>
    <lineage>
        <taxon>Bacteria</taxon>
        <taxon>Pseudomonadati</taxon>
        <taxon>Pseudomonadota</taxon>
        <taxon>Alphaproteobacteria</taxon>
        <taxon>Hyphomicrobiales</taxon>
        <taxon>Phyllobacteriaceae</taxon>
        <taxon>Phyllobacterium</taxon>
    </lineage>
</organism>
<evidence type="ECO:0000313" key="2">
    <source>
        <dbReference type="Proteomes" id="UP000241444"/>
    </source>
</evidence>
<comment type="caution">
    <text evidence="1">The sequence shown here is derived from an EMBL/GenBank/DDBJ whole genome shotgun (WGS) entry which is preliminary data.</text>
</comment>
<dbReference type="EMBL" id="PGGO01000008">
    <property type="protein sequence ID" value="PSH68638.1"/>
    <property type="molecule type" value="Genomic_DNA"/>
</dbReference>
<reference evidence="2" key="1">
    <citation type="submission" date="2017-11" db="EMBL/GenBank/DDBJ databases">
        <authorList>
            <person name="Kuznetsova I."/>
            <person name="Sazanova A."/>
            <person name="Chirak E."/>
            <person name="Safronova V."/>
            <person name="Willems A."/>
        </authorList>
    </citation>
    <scope>NUCLEOTIDE SEQUENCE [LARGE SCALE GENOMIC DNA]</scope>
    <source>
        <strain evidence="2">STM 196</strain>
    </source>
</reference>
<name>A0A2P7BQ74_9HYPH</name>